<feature type="non-terminal residue" evidence="1">
    <location>
        <position position="113"/>
    </location>
</feature>
<accession>A0A1B6FEB7</accession>
<organism evidence="1">
    <name type="scientific">Cuerna arida</name>
    <dbReference type="NCBI Taxonomy" id="1464854"/>
    <lineage>
        <taxon>Eukaryota</taxon>
        <taxon>Metazoa</taxon>
        <taxon>Ecdysozoa</taxon>
        <taxon>Arthropoda</taxon>
        <taxon>Hexapoda</taxon>
        <taxon>Insecta</taxon>
        <taxon>Pterygota</taxon>
        <taxon>Neoptera</taxon>
        <taxon>Paraneoptera</taxon>
        <taxon>Hemiptera</taxon>
        <taxon>Auchenorrhyncha</taxon>
        <taxon>Membracoidea</taxon>
        <taxon>Cicadellidae</taxon>
        <taxon>Cicadellinae</taxon>
        <taxon>Proconiini</taxon>
        <taxon>Cuerna</taxon>
    </lineage>
</organism>
<dbReference type="EMBL" id="GECZ01021239">
    <property type="protein sequence ID" value="JAS48530.1"/>
    <property type="molecule type" value="Transcribed_RNA"/>
</dbReference>
<dbReference type="PANTHER" id="PTHR47510:SF3">
    <property type="entry name" value="ENDO_EXONUCLEASE_PHOSPHATASE DOMAIN-CONTAINING PROTEIN"/>
    <property type="match status" value="1"/>
</dbReference>
<protein>
    <submittedName>
        <fullName evidence="1">Uncharacterized protein</fullName>
    </submittedName>
</protein>
<sequence>KSSSATDIYSMNSSLIRRMAVPLSKLLTCLFNTSVSQGIFPSALKLTKDLLIFKRGHRNLPENYRPISILPIISKIFERLVYVRLTPYLDANSFISKSQFGFLREKSVVDAAN</sequence>
<name>A0A1B6FEB7_9HEMI</name>
<dbReference type="PANTHER" id="PTHR47510">
    <property type="entry name" value="REVERSE TRANSCRIPTASE DOMAIN-CONTAINING PROTEIN"/>
    <property type="match status" value="1"/>
</dbReference>
<reference evidence="1" key="1">
    <citation type="submission" date="2015-11" db="EMBL/GenBank/DDBJ databases">
        <title>De novo transcriptome assembly of four potential Pierce s Disease insect vectors from Arizona vineyards.</title>
        <authorList>
            <person name="Tassone E.E."/>
        </authorList>
    </citation>
    <scope>NUCLEOTIDE SEQUENCE</scope>
</reference>
<feature type="non-terminal residue" evidence="1">
    <location>
        <position position="1"/>
    </location>
</feature>
<proteinExistence type="predicted"/>
<dbReference type="AlphaFoldDB" id="A0A1B6FEB7"/>
<evidence type="ECO:0000313" key="1">
    <source>
        <dbReference type="EMBL" id="JAS48530.1"/>
    </source>
</evidence>
<gene>
    <name evidence="1" type="ORF">g.48221</name>
</gene>